<accession>A0A6V8KTS0</accession>
<evidence type="ECO:0000313" key="2">
    <source>
        <dbReference type="EMBL" id="GFJ88502.1"/>
    </source>
</evidence>
<dbReference type="InterPro" id="IPR011042">
    <property type="entry name" value="6-blade_b-propeller_TolB-like"/>
</dbReference>
<dbReference type="PANTHER" id="PTHR36842">
    <property type="entry name" value="PROTEIN TOLB HOMOLOG"/>
    <property type="match status" value="1"/>
</dbReference>
<organism evidence="2 3">
    <name type="scientific">Phytohabitans rumicis</name>
    <dbReference type="NCBI Taxonomy" id="1076125"/>
    <lineage>
        <taxon>Bacteria</taxon>
        <taxon>Bacillati</taxon>
        <taxon>Actinomycetota</taxon>
        <taxon>Actinomycetes</taxon>
        <taxon>Micromonosporales</taxon>
        <taxon>Micromonosporaceae</taxon>
    </lineage>
</organism>
<comment type="caution">
    <text evidence="2">The sequence shown here is derived from an EMBL/GenBank/DDBJ whole genome shotgun (WGS) entry which is preliminary data.</text>
</comment>
<protein>
    <submittedName>
        <fullName evidence="2">Uncharacterized protein</fullName>
    </submittedName>
</protein>
<dbReference type="EMBL" id="BLPG01000001">
    <property type="protein sequence ID" value="GFJ88502.1"/>
    <property type="molecule type" value="Genomic_DNA"/>
</dbReference>
<comment type="similarity">
    <text evidence="1">Belongs to the TolB family.</text>
</comment>
<name>A0A6V8KTS0_9ACTN</name>
<dbReference type="InterPro" id="IPR011659">
    <property type="entry name" value="WD40"/>
</dbReference>
<dbReference type="Proteomes" id="UP000482960">
    <property type="component" value="Unassembled WGS sequence"/>
</dbReference>
<evidence type="ECO:0000256" key="1">
    <source>
        <dbReference type="ARBA" id="ARBA00009820"/>
    </source>
</evidence>
<gene>
    <name evidence="2" type="ORF">Prum_021440</name>
</gene>
<sequence length="432" mass="44508">MGPALAAASVIAVVAGGNSAVVASPRGAGIERVSVSTGGGQADGDSAFQAISANGRFVAFDSFGSNLVPQDTNGALDVFVRDRRAGTTERVSVSGTGQQGGGDSYGPAISADGRYVAFGSFADLVPGDINGIPDIFVRDRLAGTTTQVSVSSSEVPADYESRFPAISADGRYITFSSSAGNLVRGDTNEAMDVFVRDRLAGTTTRVSVSSTGGQADGISDDAAISANGRFVTFATDAANLVRGDTNDNTDVLVRDRLAGTTTRVSVSSSGGQANAYNVDPVISADGRYIAFESYAANLAGGDTNDTPDIYVHDRWARSTTRVSVSSTGEQPDRFAGGASISANGRWVLFYSDASNLTPAGGDGLAGAFVRDRLAGTTTRVTPLNPGWESETESIYLAKISADGRSIVFTTAAANLVPDDTNDRYDVFARDIG</sequence>
<proteinExistence type="inferred from homology"/>
<reference evidence="2 3" key="2">
    <citation type="submission" date="2020-03" db="EMBL/GenBank/DDBJ databases">
        <authorList>
            <person name="Ichikawa N."/>
            <person name="Kimura A."/>
            <person name="Kitahashi Y."/>
            <person name="Uohara A."/>
        </authorList>
    </citation>
    <scope>NUCLEOTIDE SEQUENCE [LARGE SCALE GENOMIC DNA]</scope>
    <source>
        <strain evidence="2 3">NBRC 108638</strain>
    </source>
</reference>
<dbReference type="Pfam" id="PF07676">
    <property type="entry name" value="PD40"/>
    <property type="match status" value="3"/>
</dbReference>
<reference evidence="2 3" key="1">
    <citation type="submission" date="2020-03" db="EMBL/GenBank/DDBJ databases">
        <title>Whole genome shotgun sequence of Phytohabitans rumicis NBRC 108638.</title>
        <authorList>
            <person name="Komaki H."/>
            <person name="Tamura T."/>
        </authorList>
    </citation>
    <scope>NUCLEOTIDE SEQUENCE [LARGE SCALE GENOMIC DNA]</scope>
    <source>
        <strain evidence="2 3">NBRC 108638</strain>
    </source>
</reference>
<keyword evidence="3" id="KW-1185">Reference proteome</keyword>
<dbReference type="AlphaFoldDB" id="A0A6V8KTS0"/>
<evidence type="ECO:0000313" key="3">
    <source>
        <dbReference type="Proteomes" id="UP000482960"/>
    </source>
</evidence>
<dbReference type="Gene3D" id="2.120.10.30">
    <property type="entry name" value="TolB, C-terminal domain"/>
    <property type="match status" value="1"/>
</dbReference>
<dbReference type="SUPFAM" id="SSF82171">
    <property type="entry name" value="DPP6 N-terminal domain-like"/>
    <property type="match status" value="1"/>
</dbReference>